<dbReference type="AlphaFoldDB" id="A0A9D4FB38"/>
<reference evidence="2" key="1">
    <citation type="journal article" date="2019" name="bioRxiv">
        <title>The Genome of the Zebra Mussel, Dreissena polymorpha: A Resource for Invasive Species Research.</title>
        <authorList>
            <person name="McCartney M.A."/>
            <person name="Auch B."/>
            <person name="Kono T."/>
            <person name="Mallez S."/>
            <person name="Zhang Y."/>
            <person name="Obille A."/>
            <person name="Becker A."/>
            <person name="Abrahante J.E."/>
            <person name="Garbe J."/>
            <person name="Badalamenti J.P."/>
            <person name="Herman A."/>
            <person name="Mangelson H."/>
            <person name="Liachko I."/>
            <person name="Sullivan S."/>
            <person name="Sone E.D."/>
            <person name="Koren S."/>
            <person name="Silverstein K.A.T."/>
            <person name="Beckman K.B."/>
            <person name="Gohl D.M."/>
        </authorList>
    </citation>
    <scope>NUCLEOTIDE SEQUENCE</scope>
    <source>
        <strain evidence="2">Duluth1</strain>
        <tissue evidence="2">Whole animal</tissue>
    </source>
</reference>
<feature type="region of interest" description="Disordered" evidence="1">
    <location>
        <begin position="104"/>
        <end position="135"/>
    </location>
</feature>
<evidence type="ECO:0000313" key="2">
    <source>
        <dbReference type="EMBL" id="KAH3794188.1"/>
    </source>
</evidence>
<organism evidence="2 3">
    <name type="scientific">Dreissena polymorpha</name>
    <name type="common">Zebra mussel</name>
    <name type="synonym">Mytilus polymorpha</name>
    <dbReference type="NCBI Taxonomy" id="45954"/>
    <lineage>
        <taxon>Eukaryota</taxon>
        <taxon>Metazoa</taxon>
        <taxon>Spiralia</taxon>
        <taxon>Lophotrochozoa</taxon>
        <taxon>Mollusca</taxon>
        <taxon>Bivalvia</taxon>
        <taxon>Autobranchia</taxon>
        <taxon>Heteroconchia</taxon>
        <taxon>Euheterodonta</taxon>
        <taxon>Imparidentia</taxon>
        <taxon>Neoheterodontei</taxon>
        <taxon>Myida</taxon>
        <taxon>Dreissenoidea</taxon>
        <taxon>Dreissenidae</taxon>
        <taxon>Dreissena</taxon>
    </lineage>
</organism>
<reference evidence="2" key="2">
    <citation type="submission" date="2020-11" db="EMBL/GenBank/DDBJ databases">
        <authorList>
            <person name="McCartney M.A."/>
            <person name="Auch B."/>
            <person name="Kono T."/>
            <person name="Mallez S."/>
            <person name="Becker A."/>
            <person name="Gohl D.M."/>
            <person name="Silverstein K.A.T."/>
            <person name="Koren S."/>
            <person name="Bechman K.B."/>
            <person name="Herman A."/>
            <person name="Abrahante J.E."/>
            <person name="Garbe J."/>
        </authorList>
    </citation>
    <scope>NUCLEOTIDE SEQUENCE</scope>
    <source>
        <strain evidence="2">Duluth1</strain>
        <tissue evidence="2">Whole animal</tissue>
    </source>
</reference>
<feature type="region of interest" description="Disordered" evidence="1">
    <location>
        <begin position="1"/>
        <end position="24"/>
    </location>
</feature>
<sequence>MRNNLLFNGVAEDNSTGSESPETTERRLRQYLQDAFKIQHDVADTISFERVHRSPGSPIPGKVRNIVAKFTYFKDRESVRKRWKELVGTVHRVLEQDVIEKTAQISAKDERSKVTGQASVRNRRKRGPNIGARWR</sequence>
<comment type="caution">
    <text evidence="2">The sequence shown here is derived from an EMBL/GenBank/DDBJ whole genome shotgun (WGS) entry which is preliminary data.</text>
</comment>
<evidence type="ECO:0000313" key="3">
    <source>
        <dbReference type="Proteomes" id="UP000828390"/>
    </source>
</evidence>
<dbReference type="Gene3D" id="3.30.70.1820">
    <property type="entry name" value="L1 transposable element, RRM domain"/>
    <property type="match status" value="1"/>
</dbReference>
<evidence type="ECO:0000256" key="1">
    <source>
        <dbReference type="SAM" id="MobiDB-lite"/>
    </source>
</evidence>
<proteinExistence type="predicted"/>
<dbReference type="EMBL" id="JAIWYP010000007">
    <property type="protein sequence ID" value="KAH3794188.1"/>
    <property type="molecule type" value="Genomic_DNA"/>
</dbReference>
<keyword evidence="3" id="KW-1185">Reference proteome</keyword>
<gene>
    <name evidence="2" type="ORF">DPMN_147719</name>
</gene>
<dbReference type="Proteomes" id="UP000828390">
    <property type="component" value="Unassembled WGS sequence"/>
</dbReference>
<protein>
    <submittedName>
        <fullName evidence="2">Uncharacterized protein</fullName>
    </submittedName>
</protein>
<accession>A0A9D4FB38</accession>
<name>A0A9D4FB38_DREPO</name>